<feature type="domain" description="Thioesterase" evidence="2">
    <location>
        <begin position="53"/>
        <end position="141"/>
    </location>
</feature>
<name>A0A1S1MXY7_9GAMM</name>
<dbReference type="Proteomes" id="UP000179786">
    <property type="component" value="Unassembled WGS sequence"/>
</dbReference>
<dbReference type="InterPro" id="IPR029069">
    <property type="entry name" value="HotDog_dom_sf"/>
</dbReference>
<organism evidence="3 4">
    <name type="scientific">Pseudoalteromonas amylolytica</name>
    <dbReference type="NCBI Taxonomy" id="1859457"/>
    <lineage>
        <taxon>Bacteria</taxon>
        <taxon>Pseudomonadati</taxon>
        <taxon>Pseudomonadota</taxon>
        <taxon>Gammaproteobacteria</taxon>
        <taxon>Alteromonadales</taxon>
        <taxon>Pseudoalteromonadaceae</taxon>
        <taxon>Pseudoalteromonas</taxon>
    </lineage>
</organism>
<dbReference type="Gene3D" id="3.10.129.10">
    <property type="entry name" value="Hotdog Thioesterase"/>
    <property type="match status" value="1"/>
</dbReference>
<gene>
    <name evidence="3" type="ORF">BET10_06260</name>
</gene>
<evidence type="ECO:0000313" key="3">
    <source>
        <dbReference type="EMBL" id="OHU91938.1"/>
    </source>
</evidence>
<dbReference type="NCBIfam" id="NF008675">
    <property type="entry name" value="PRK11688.1"/>
    <property type="match status" value="1"/>
</dbReference>
<dbReference type="RefSeq" id="WP_070983737.1">
    <property type="nucleotide sequence ID" value="NZ_MKJU01000022.1"/>
</dbReference>
<keyword evidence="1" id="KW-0378">Hydrolase</keyword>
<accession>A0A1S1MXY7</accession>
<dbReference type="EMBL" id="MKJU01000022">
    <property type="protein sequence ID" value="OHU91938.1"/>
    <property type="molecule type" value="Genomic_DNA"/>
</dbReference>
<dbReference type="SUPFAM" id="SSF54637">
    <property type="entry name" value="Thioesterase/thiol ester dehydrase-isomerase"/>
    <property type="match status" value="1"/>
</dbReference>
<dbReference type="GO" id="GO:0016289">
    <property type="term" value="F:acyl-CoA hydrolase activity"/>
    <property type="evidence" value="ECO:0007669"/>
    <property type="project" value="UniProtKB-ARBA"/>
</dbReference>
<dbReference type="OrthoDB" id="9813158at2"/>
<comment type="caution">
    <text evidence="3">The sequence shown here is derived from an EMBL/GenBank/DDBJ whole genome shotgun (WGS) entry which is preliminary data.</text>
</comment>
<dbReference type="Pfam" id="PF03061">
    <property type="entry name" value="4HBT"/>
    <property type="match status" value="1"/>
</dbReference>
<evidence type="ECO:0000313" key="4">
    <source>
        <dbReference type="Proteomes" id="UP000179786"/>
    </source>
</evidence>
<dbReference type="STRING" id="1859457.BET10_06260"/>
<reference evidence="3 4" key="1">
    <citation type="submission" date="2016-09" db="EMBL/GenBank/DDBJ databases">
        <title>Pseudoalteromonas amylolytica sp. nov., isolated from the surface seawater.</title>
        <authorList>
            <person name="Wu Y.-H."/>
            <person name="Cheng H."/>
            <person name="Jin X.-B."/>
            <person name="Wang C.-S."/>
            <person name="Xu X.-W."/>
        </authorList>
    </citation>
    <scope>NUCLEOTIDE SEQUENCE [LARGE SCALE GENOMIC DNA]</scope>
    <source>
        <strain evidence="3 4">JW1</strain>
    </source>
</reference>
<sequence length="151" mass="16368">MDKAVLLDQVGNIFVEKMPFNRFLGMSVQALSAEKAQVQLPWKDEFIGNPTQKILHGGVISALLDNVGGLLAAASIIDKLPEDELHSVPSKLATLGTIDIRTDFIRPGRGEYFIASATLIRSGNKVCVCRMELHNEQGVQLAFGTGTYLVG</sequence>
<keyword evidence="4" id="KW-1185">Reference proteome</keyword>
<dbReference type="InterPro" id="IPR003736">
    <property type="entry name" value="PAAI_dom"/>
</dbReference>
<evidence type="ECO:0000259" key="2">
    <source>
        <dbReference type="Pfam" id="PF03061"/>
    </source>
</evidence>
<dbReference type="AlphaFoldDB" id="A0A1S1MXY7"/>
<evidence type="ECO:0000256" key="1">
    <source>
        <dbReference type="ARBA" id="ARBA00022801"/>
    </source>
</evidence>
<dbReference type="NCBIfam" id="TIGR00369">
    <property type="entry name" value="unchar_dom_1"/>
    <property type="match status" value="1"/>
</dbReference>
<dbReference type="CDD" id="cd03443">
    <property type="entry name" value="PaaI_thioesterase"/>
    <property type="match status" value="1"/>
</dbReference>
<proteinExistence type="predicted"/>
<protein>
    <recommendedName>
        <fullName evidence="2">Thioesterase domain-containing protein</fullName>
    </recommendedName>
</protein>
<dbReference type="InterPro" id="IPR006683">
    <property type="entry name" value="Thioestr_dom"/>
</dbReference>